<dbReference type="Pfam" id="PF14541">
    <property type="entry name" value="TAXi_C"/>
    <property type="match status" value="1"/>
</dbReference>
<evidence type="ECO:0000256" key="3">
    <source>
        <dbReference type="SAM" id="SignalP"/>
    </source>
</evidence>
<evidence type="ECO:0000313" key="6">
    <source>
        <dbReference type="Proteomes" id="UP001210211"/>
    </source>
</evidence>
<keyword evidence="6" id="KW-1185">Reference proteome</keyword>
<dbReference type="InterPro" id="IPR051708">
    <property type="entry name" value="Plant_Aspart_Prot_A1"/>
</dbReference>
<dbReference type="SUPFAM" id="SSF50630">
    <property type="entry name" value="Acid proteases"/>
    <property type="match status" value="1"/>
</dbReference>
<dbReference type="GO" id="GO:0006508">
    <property type="term" value="P:proteolysis"/>
    <property type="evidence" value="ECO:0007669"/>
    <property type="project" value="UniProtKB-KW"/>
</dbReference>
<organism evidence="5 6">
    <name type="scientific">Rhynchospora tenuis</name>
    <dbReference type="NCBI Taxonomy" id="198213"/>
    <lineage>
        <taxon>Eukaryota</taxon>
        <taxon>Viridiplantae</taxon>
        <taxon>Streptophyta</taxon>
        <taxon>Embryophyta</taxon>
        <taxon>Tracheophyta</taxon>
        <taxon>Spermatophyta</taxon>
        <taxon>Magnoliopsida</taxon>
        <taxon>Liliopsida</taxon>
        <taxon>Poales</taxon>
        <taxon>Cyperaceae</taxon>
        <taxon>Cyperoideae</taxon>
        <taxon>Rhynchosporeae</taxon>
        <taxon>Rhynchospora</taxon>
    </lineage>
</organism>
<feature type="chain" id="PRO_5042235114" description="Peptidase A1 domain-containing protein" evidence="3">
    <location>
        <begin position="25"/>
        <end position="443"/>
    </location>
</feature>
<feature type="domain" description="Peptidase A1" evidence="4">
    <location>
        <begin position="105"/>
        <end position="402"/>
    </location>
</feature>
<dbReference type="PANTHER" id="PTHR47967">
    <property type="entry name" value="OS07G0603500 PROTEIN-RELATED"/>
    <property type="match status" value="1"/>
</dbReference>
<dbReference type="PROSITE" id="PS51767">
    <property type="entry name" value="PEPTIDASE_A1"/>
    <property type="match status" value="1"/>
</dbReference>
<feature type="signal peptide" evidence="3">
    <location>
        <begin position="1"/>
        <end position="24"/>
    </location>
</feature>
<name>A0AAD6F1Q1_9POAL</name>
<evidence type="ECO:0000259" key="4">
    <source>
        <dbReference type="PROSITE" id="PS51767"/>
    </source>
</evidence>
<dbReference type="InterPro" id="IPR032799">
    <property type="entry name" value="TAXi_C"/>
</dbReference>
<sequence>MAARSKFVAMPVLLILLFFPLLHAAENPVLIFLDVVPKPYSKHALSYPINPKETKETFMRGIELLMENYDDKERRSDQKHYLSFPTYQTKVSIRSNSDIHRLIHGNKNSSMNEEQKSFTAIVDIRSPFIWMQGATSLNMTSDYPPNSSCQPSDFPKSSGTSQVADFIFPPSVSNIKFAYDEEKRVDGSDGFFGVFGLSNNSCSLLKQLGYSNFSYCFAPSGSESSAILLGSDFTFRKNFEHQPALLVQNYQFPSSYSVSLIGISVGPTEVPVTALPFHENGPITMIVDSVTPITLLKREVYESIKKEFLSQMNEMYTGNVTSSSLGLDLCFNNAPYWPQLSFKFSPASIMFLSTENYVVKDLTTGMECLAILPSQDASVMGTLIQQNHIMTFDVDKSTVSFEQANCGDLSVSSATDAMVPCGIKMIHHLSFIAALFAVMVSLG</sequence>
<accession>A0AAD6F1Q1</accession>
<evidence type="ECO:0000256" key="1">
    <source>
        <dbReference type="ARBA" id="ARBA00022670"/>
    </source>
</evidence>
<keyword evidence="2" id="KW-0378">Hydrolase</keyword>
<dbReference type="InterPro" id="IPR021109">
    <property type="entry name" value="Peptidase_aspartic_dom_sf"/>
</dbReference>
<evidence type="ECO:0000256" key="2">
    <source>
        <dbReference type="ARBA" id="ARBA00022801"/>
    </source>
</evidence>
<gene>
    <name evidence="5" type="ORF">LUZ61_012648</name>
</gene>
<proteinExistence type="predicted"/>
<reference evidence="5 6" key="1">
    <citation type="journal article" date="2022" name="Cell">
        <title>Repeat-based holocentromeres influence genome architecture and karyotype evolution.</title>
        <authorList>
            <person name="Hofstatter P.G."/>
            <person name="Thangavel G."/>
            <person name="Lux T."/>
            <person name="Neumann P."/>
            <person name="Vondrak T."/>
            <person name="Novak P."/>
            <person name="Zhang M."/>
            <person name="Costa L."/>
            <person name="Castellani M."/>
            <person name="Scott A."/>
            <person name="Toegelov H."/>
            <person name="Fuchs J."/>
            <person name="Mata-Sucre Y."/>
            <person name="Dias Y."/>
            <person name="Vanzela A.L.L."/>
            <person name="Huettel B."/>
            <person name="Almeida C.C.S."/>
            <person name="Simkova H."/>
            <person name="Souza G."/>
            <person name="Pedrosa-Harand A."/>
            <person name="Macas J."/>
            <person name="Mayer K.F.X."/>
            <person name="Houben A."/>
            <person name="Marques A."/>
        </authorList>
    </citation>
    <scope>NUCLEOTIDE SEQUENCE [LARGE SCALE GENOMIC DNA]</scope>
    <source>
        <strain evidence="5">RhyTen1mFocal</strain>
    </source>
</reference>
<dbReference type="GO" id="GO:0005576">
    <property type="term" value="C:extracellular region"/>
    <property type="evidence" value="ECO:0007669"/>
    <property type="project" value="TreeGrafter"/>
</dbReference>
<comment type="caution">
    <text evidence="5">The sequence shown here is derived from an EMBL/GenBank/DDBJ whole genome shotgun (WGS) entry which is preliminary data.</text>
</comment>
<dbReference type="GO" id="GO:0008233">
    <property type="term" value="F:peptidase activity"/>
    <property type="evidence" value="ECO:0007669"/>
    <property type="project" value="UniProtKB-KW"/>
</dbReference>
<dbReference type="Proteomes" id="UP001210211">
    <property type="component" value="Unassembled WGS sequence"/>
</dbReference>
<protein>
    <recommendedName>
        <fullName evidence="4">Peptidase A1 domain-containing protein</fullName>
    </recommendedName>
</protein>
<evidence type="ECO:0000313" key="5">
    <source>
        <dbReference type="EMBL" id="KAJ3708943.1"/>
    </source>
</evidence>
<dbReference type="AlphaFoldDB" id="A0AAD6F1Q1"/>
<dbReference type="PANTHER" id="PTHR47967:SF85">
    <property type="entry name" value="OS05G0384300 PROTEIN"/>
    <property type="match status" value="1"/>
</dbReference>
<dbReference type="InterPro" id="IPR033121">
    <property type="entry name" value="PEPTIDASE_A1"/>
</dbReference>
<keyword evidence="1" id="KW-0645">Protease</keyword>
<keyword evidence="3" id="KW-0732">Signal</keyword>
<dbReference type="Gene3D" id="2.40.70.10">
    <property type="entry name" value="Acid Proteases"/>
    <property type="match status" value="2"/>
</dbReference>
<dbReference type="EMBL" id="JAMRDG010000001">
    <property type="protein sequence ID" value="KAJ3708943.1"/>
    <property type="molecule type" value="Genomic_DNA"/>
</dbReference>